<evidence type="ECO:0000256" key="1">
    <source>
        <dbReference type="SAM" id="MobiDB-lite"/>
    </source>
</evidence>
<protein>
    <submittedName>
        <fullName evidence="2">Putative arabinogalactan/proline-rich protein</fullName>
    </submittedName>
</protein>
<evidence type="ECO:0000313" key="2">
    <source>
        <dbReference type="EMBL" id="AAF75826.1"/>
    </source>
</evidence>
<dbReference type="EMBL" id="AF101790">
    <property type="protein sequence ID" value="AAF75826.1"/>
    <property type="molecule type" value="mRNA"/>
</dbReference>
<organism evidence="2">
    <name type="scientific">Pinus taeda</name>
    <name type="common">Loblolly pine</name>
    <dbReference type="NCBI Taxonomy" id="3352"/>
    <lineage>
        <taxon>Eukaryota</taxon>
        <taxon>Viridiplantae</taxon>
        <taxon>Streptophyta</taxon>
        <taxon>Embryophyta</taxon>
        <taxon>Tracheophyta</taxon>
        <taxon>Spermatophyta</taxon>
        <taxon>Pinopsida</taxon>
        <taxon>Pinidae</taxon>
        <taxon>Conifers I</taxon>
        <taxon>Pinales</taxon>
        <taxon>Pinaceae</taxon>
        <taxon>Pinus</taxon>
        <taxon>Pinus subgen. Pinus</taxon>
    </lineage>
</organism>
<reference evidence="2" key="1">
    <citation type="journal article" date="2000" name="Tree Physiol.">
        <title>Differential expression of genes encoding cell wall proteins in vascular tissues from vertical and bent loblolly pine trees.</title>
        <authorList>
            <person name="Zhang Y."/>
            <person name="Sederoff R.R."/>
            <person name="Allona I."/>
        </authorList>
    </citation>
    <scope>NUCLEOTIDE SEQUENCE</scope>
</reference>
<proteinExistence type="evidence at transcript level"/>
<accession>Q9LLZ5</accession>
<name>Q9LLZ5_PINTA</name>
<feature type="region of interest" description="Disordered" evidence="1">
    <location>
        <begin position="34"/>
        <end position="120"/>
    </location>
</feature>
<dbReference type="AlphaFoldDB" id="Q9LLZ5"/>
<sequence>MATVEVASSVGLIAKEEQVKAAEDAVKVTEIEPATEKALEEEAPASTPTEEVPATEEKVDDGPTTGEASAEEISVAPPALEGEPESAQVESGVEAAQVPEETDPAKEGFAAEVPAESAAV</sequence>